<feature type="compositionally biased region" description="Low complexity" evidence="1">
    <location>
        <begin position="128"/>
        <end position="137"/>
    </location>
</feature>
<feature type="non-terminal residue" evidence="2">
    <location>
        <position position="1"/>
    </location>
</feature>
<accession>W2ZAL4</accession>
<feature type="compositionally biased region" description="Basic and acidic residues" evidence="1">
    <location>
        <begin position="86"/>
        <end position="95"/>
    </location>
</feature>
<sequence>LRLVSKPKPMTKSIPAPGAVPERVHVSAAQQQALIDMADSIVAETLQTYEAFVTSERQLPHDQWKHVKTKEKVHVFRSRRGKPHSQSHDEKDPSRPRLLSATAMEQAAASGRPPFYDDPVEEEEISSKTHSSSSDTGSFSLLDDSVLADIKPSHVPLVVATGSIDGTVEDVAFGAVANTKRRWLIRNAYVKNDTFDGRKLLATLQTPSEEDPFRSVVIKWATANFGPFMTRRDFLYLESMGMAFDSDGERVFYNLIHSIQLDECPPLDRLNIIRANTSICYIVRQLNSDSVELFNRGFAELRGEMMESYGIVLLGQNVASCVGVVECSNLKKLSWLMSRRRRSDRSGIAPTSACGVCRKSLKNLGSLLQAPSGCPICLCVVCSKCSVQKKLTVDTSNGITLKNFTFCLSCVIEARELSAWEVATARLESS</sequence>
<evidence type="ECO:0000256" key="1">
    <source>
        <dbReference type="SAM" id="MobiDB-lite"/>
    </source>
</evidence>
<evidence type="ECO:0008006" key="4">
    <source>
        <dbReference type="Google" id="ProtNLM"/>
    </source>
</evidence>
<gene>
    <name evidence="2" type="ORF">F442_09092</name>
</gene>
<dbReference type="OrthoDB" id="162663at2759"/>
<dbReference type="InterPro" id="IPR023393">
    <property type="entry name" value="START-like_dom_sf"/>
</dbReference>
<dbReference type="AlphaFoldDB" id="W2ZAL4"/>
<dbReference type="InterPro" id="IPR052727">
    <property type="entry name" value="Rab4/Rab5_effector"/>
</dbReference>
<dbReference type="Proteomes" id="UP000018948">
    <property type="component" value="Unassembled WGS sequence"/>
</dbReference>
<protein>
    <recommendedName>
        <fullName evidence="4">START domain-containing protein</fullName>
    </recommendedName>
</protein>
<dbReference type="CDD" id="cd00065">
    <property type="entry name" value="FYVE_like_SF"/>
    <property type="match status" value="1"/>
</dbReference>
<evidence type="ECO:0000313" key="3">
    <source>
        <dbReference type="Proteomes" id="UP000018948"/>
    </source>
</evidence>
<reference evidence="2 3" key="1">
    <citation type="submission" date="2013-11" db="EMBL/GenBank/DDBJ databases">
        <title>The Genome Sequence of Phytophthora parasitica P10297.</title>
        <authorList>
            <consortium name="The Broad Institute Genomics Platform"/>
            <person name="Russ C."/>
            <person name="Tyler B."/>
            <person name="Panabieres F."/>
            <person name="Shan W."/>
            <person name="Tripathy S."/>
            <person name="Grunwald N."/>
            <person name="Machado M."/>
            <person name="Johnson C.S."/>
            <person name="Walker B."/>
            <person name="Young S.K."/>
            <person name="Zeng Q."/>
            <person name="Gargeya S."/>
            <person name="Fitzgerald M."/>
            <person name="Haas B."/>
            <person name="Abouelleil A."/>
            <person name="Allen A.W."/>
            <person name="Alvarado L."/>
            <person name="Arachchi H.M."/>
            <person name="Berlin A.M."/>
            <person name="Chapman S.B."/>
            <person name="Gainer-Dewar J."/>
            <person name="Goldberg J."/>
            <person name="Griggs A."/>
            <person name="Gujja S."/>
            <person name="Hansen M."/>
            <person name="Howarth C."/>
            <person name="Imamovic A."/>
            <person name="Ireland A."/>
            <person name="Larimer J."/>
            <person name="McCowan C."/>
            <person name="Murphy C."/>
            <person name="Pearson M."/>
            <person name="Poon T.W."/>
            <person name="Priest M."/>
            <person name="Roberts A."/>
            <person name="Saif S."/>
            <person name="Shea T."/>
            <person name="Sisk P."/>
            <person name="Sykes S."/>
            <person name="Wortman J."/>
            <person name="Nusbaum C."/>
            <person name="Birren B."/>
        </authorList>
    </citation>
    <scope>NUCLEOTIDE SEQUENCE [LARGE SCALE GENOMIC DNA]</scope>
    <source>
        <strain evidence="2 3">P10297</strain>
    </source>
</reference>
<comment type="caution">
    <text evidence="2">The sequence shown here is derived from an EMBL/GenBank/DDBJ whole genome shotgun (WGS) entry which is preliminary data.</text>
</comment>
<dbReference type="PANTHER" id="PTHR13510">
    <property type="entry name" value="FYVE-FINGER-CONTAINING RAB5 EFFECTOR PROTEIN RABENOSYN-5-RELATED"/>
    <property type="match status" value="1"/>
</dbReference>
<feature type="region of interest" description="Disordered" evidence="1">
    <location>
        <begin position="70"/>
        <end position="137"/>
    </location>
</feature>
<feature type="compositionally biased region" description="Basic residues" evidence="1">
    <location>
        <begin position="75"/>
        <end position="85"/>
    </location>
</feature>
<organism evidence="2 3">
    <name type="scientific">Phytophthora nicotianae P10297</name>
    <dbReference type="NCBI Taxonomy" id="1317064"/>
    <lineage>
        <taxon>Eukaryota</taxon>
        <taxon>Sar</taxon>
        <taxon>Stramenopiles</taxon>
        <taxon>Oomycota</taxon>
        <taxon>Peronosporomycetes</taxon>
        <taxon>Peronosporales</taxon>
        <taxon>Peronosporaceae</taxon>
        <taxon>Phytophthora</taxon>
    </lineage>
</organism>
<dbReference type="EMBL" id="ANIY01001911">
    <property type="protein sequence ID" value="ETP44303.1"/>
    <property type="molecule type" value="Genomic_DNA"/>
</dbReference>
<evidence type="ECO:0000313" key="2">
    <source>
        <dbReference type="EMBL" id="ETP44303.1"/>
    </source>
</evidence>
<dbReference type="PANTHER" id="PTHR13510:SF44">
    <property type="entry name" value="RABENOSYN-5"/>
    <property type="match status" value="1"/>
</dbReference>
<name>W2ZAL4_PHYNI</name>
<dbReference type="Gene3D" id="3.30.530.20">
    <property type="match status" value="1"/>
</dbReference>
<proteinExistence type="predicted"/>